<keyword evidence="4" id="KW-1185">Reference proteome</keyword>
<dbReference type="PANTHER" id="PTHR11566:SF235">
    <property type="entry name" value="DYNAMIN-RELATED PROTEIN DNM1"/>
    <property type="match status" value="1"/>
</dbReference>
<dbReference type="GO" id="GO:0048312">
    <property type="term" value="P:intracellular distribution of mitochondria"/>
    <property type="evidence" value="ECO:0007669"/>
    <property type="project" value="TreeGrafter"/>
</dbReference>
<accession>A0A1R1PLF1</accession>
<feature type="region of interest" description="Disordered" evidence="1">
    <location>
        <begin position="185"/>
        <end position="209"/>
    </location>
</feature>
<dbReference type="GO" id="GO:0016559">
    <property type="term" value="P:peroxisome fission"/>
    <property type="evidence" value="ECO:0007669"/>
    <property type="project" value="TreeGrafter"/>
</dbReference>
<dbReference type="GO" id="GO:0006897">
    <property type="term" value="P:endocytosis"/>
    <property type="evidence" value="ECO:0007669"/>
    <property type="project" value="TreeGrafter"/>
</dbReference>
<evidence type="ECO:0000313" key="3">
    <source>
        <dbReference type="EMBL" id="OMH81801.1"/>
    </source>
</evidence>
<gene>
    <name evidence="3" type="ORF">AX774_g4728</name>
</gene>
<comment type="caution">
    <text evidence="3">The sequence shown here is derived from an EMBL/GenBank/DDBJ whole genome shotgun (WGS) entry which is preliminary data.</text>
</comment>
<name>A0A1R1PLF1_ZANCU</name>
<evidence type="ECO:0000313" key="4">
    <source>
        <dbReference type="Proteomes" id="UP000188320"/>
    </source>
</evidence>
<feature type="domain" description="Dynamin stalk" evidence="2">
    <location>
        <begin position="2"/>
        <end position="159"/>
    </location>
</feature>
<dbReference type="Gene3D" id="1.20.120.1240">
    <property type="entry name" value="Dynamin, middle domain"/>
    <property type="match status" value="1"/>
</dbReference>
<dbReference type="Proteomes" id="UP000188320">
    <property type="component" value="Unassembled WGS sequence"/>
</dbReference>
<evidence type="ECO:0000256" key="1">
    <source>
        <dbReference type="SAM" id="MobiDB-lite"/>
    </source>
</evidence>
<dbReference type="GO" id="GO:0000266">
    <property type="term" value="P:mitochondrial fission"/>
    <property type="evidence" value="ECO:0007669"/>
    <property type="project" value="TreeGrafter"/>
</dbReference>
<dbReference type="Pfam" id="PF01031">
    <property type="entry name" value="Dynamin_M"/>
    <property type="match status" value="1"/>
</dbReference>
<reference evidence="4" key="1">
    <citation type="submission" date="2017-01" db="EMBL/GenBank/DDBJ databases">
        <authorList>
            <person name="Wang Y."/>
            <person name="White M."/>
            <person name="Kvist S."/>
            <person name="Moncalvo J.-M."/>
        </authorList>
    </citation>
    <scope>NUCLEOTIDE SEQUENCE [LARGE SCALE GENOMIC DNA]</scope>
    <source>
        <strain evidence="4">COL-18-3</strain>
    </source>
</reference>
<dbReference type="GO" id="GO:0008017">
    <property type="term" value="F:microtubule binding"/>
    <property type="evidence" value="ECO:0007669"/>
    <property type="project" value="TreeGrafter"/>
</dbReference>
<dbReference type="EMBL" id="LSSK01000815">
    <property type="protein sequence ID" value="OMH81801.1"/>
    <property type="molecule type" value="Genomic_DNA"/>
</dbReference>
<dbReference type="GO" id="GO:0016020">
    <property type="term" value="C:membrane"/>
    <property type="evidence" value="ECO:0007669"/>
    <property type="project" value="TreeGrafter"/>
</dbReference>
<dbReference type="InterPro" id="IPR022812">
    <property type="entry name" value="Dynamin"/>
</dbReference>
<protein>
    <submittedName>
        <fullName evidence="3">Dynamin-related protein DNM1</fullName>
    </submittedName>
</protein>
<dbReference type="PANTHER" id="PTHR11566">
    <property type="entry name" value="DYNAMIN"/>
    <property type="match status" value="1"/>
</dbReference>
<dbReference type="AlphaFoldDB" id="A0A1R1PLF1"/>
<dbReference type="GO" id="GO:0005777">
    <property type="term" value="C:peroxisome"/>
    <property type="evidence" value="ECO:0007669"/>
    <property type="project" value="TreeGrafter"/>
</dbReference>
<dbReference type="GO" id="GO:0005739">
    <property type="term" value="C:mitochondrion"/>
    <property type="evidence" value="ECO:0007669"/>
    <property type="project" value="TreeGrafter"/>
</dbReference>
<organism evidence="3 4">
    <name type="scientific">Zancudomyces culisetae</name>
    <name type="common">Gut fungus</name>
    <name type="synonym">Smittium culisetae</name>
    <dbReference type="NCBI Taxonomy" id="1213189"/>
    <lineage>
        <taxon>Eukaryota</taxon>
        <taxon>Fungi</taxon>
        <taxon>Fungi incertae sedis</taxon>
        <taxon>Zoopagomycota</taxon>
        <taxon>Kickxellomycotina</taxon>
        <taxon>Harpellomycetes</taxon>
        <taxon>Harpellales</taxon>
        <taxon>Legeriomycetaceae</taxon>
        <taxon>Zancudomyces</taxon>
    </lineage>
</organism>
<feature type="compositionally biased region" description="Acidic residues" evidence="1">
    <location>
        <begin position="195"/>
        <end position="209"/>
    </location>
</feature>
<dbReference type="OrthoDB" id="5061070at2759"/>
<sequence>MVEGTWPEMSTSELTGGARLYHIFHHIFSVGLEGINPASNLTDEDIRTAIRNSSGPRASLFVPELAFQLLIKPLIKSLEHPSQRCVQMAYEELGQIAQRSESKELKRYPKLHRGVMRVVSELLRERVGPTSTYVESLIAIEQAYINTNHPDFIGGSGALIELQKKAEIKRRQNARAAAVAAMQSATNAASGSGAWDDDDDGDGDGDGDG</sequence>
<dbReference type="GO" id="GO:0005874">
    <property type="term" value="C:microtubule"/>
    <property type="evidence" value="ECO:0007669"/>
    <property type="project" value="TreeGrafter"/>
</dbReference>
<feature type="non-terminal residue" evidence="3">
    <location>
        <position position="209"/>
    </location>
</feature>
<evidence type="ECO:0000259" key="2">
    <source>
        <dbReference type="Pfam" id="PF01031"/>
    </source>
</evidence>
<dbReference type="GO" id="GO:0003924">
    <property type="term" value="F:GTPase activity"/>
    <property type="evidence" value="ECO:0007669"/>
    <property type="project" value="TreeGrafter"/>
</dbReference>
<proteinExistence type="predicted"/>
<dbReference type="InterPro" id="IPR000375">
    <property type="entry name" value="Dynamin_stalk"/>
</dbReference>